<gene>
    <name evidence="1" type="ORF">GD597_03185</name>
</gene>
<comment type="caution">
    <text evidence="1">The sequence shown here is derived from an EMBL/GenBank/DDBJ whole genome shotgun (WGS) entry which is preliminary data.</text>
</comment>
<reference evidence="1" key="1">
    <citation type="submission" date="2019-10" db="EMBL/GenBank/DDBJ databases">
        <title>Draft genome sequence of Panacibacter sp. KCS-6.</title>
        <authorList>
            <person name="Yim K.J."/>
        </authorList>
    </citation>
    <scope>NUCLEOTIDE SEQUENCE</scope>
    <source>
        <strain evidence="1">KCS-6</strain>
    </source>
</reference>
<evidence type="ECO:0000313" key="2">
    <source>
        <dbReference type="Proteomes" id="UP000598971"/>
    </source>
</evidence>
<dbReference type="AlphaFoldDB" id="A0A8J8FDK5"/>
<keyword evidence="2" id="KW-1185">Reference proteome</keyword>
<sequence>MLTTNLLNTNQKAAMIFGLNAKKQGSERKLKTGTIKPVVLTQPKTKVFNLYEDISEDHLLALVCDLS</sequence>
<organism evidence="1 2">
    <name type="scientific">Limnovirga soli</name>
    <dbReference type="NCBI Taxonomy" id="2656915"/>
    <lineage>
        <taxon>Bacteria</taxon>
        <taxon>Pseudomonadati</taxon>
        <taxon>Bacteroidota</taxon>
        <taxon>Chitinophagia</taxon>
        <taxon>Chitinophagales</taxon>
        <taxon>Chitinophagaceae</taxon>
        <taxon>Limnovirga</taxon>
    </lineage>
</organism>
<protein>
    <submittedName>
        <fullName evidence="1">Uncharacterized protein</fullName>
    </submittedName>
</protein>
<proteinExistence type="predicted"/>
<evidence type="ECO:0000313" key="1">
    <source>
        <dbReference type="EMBL" id="NNV54449.1"/>
    </source>
</evidence>
<accession>A0A8J8FDK5</accession>
<dbReference type="RefSeq" id="WP_171606371.1">
    <property type="nucleotide sequence ID" value="NZ_WHPF01000002.1"/>
</dbReference>
<name>A0A8J8FDK5_9BACT</name>
<dbReference type="Proteomes" id="UP000598971">
    <property type="component" value="Unassembled WGS sequence"/>
</dbReference>
<dbReference type="EMBL" id="WHPF01000002">
    <property type="protein sequence ID" value="NNV54449.1"/>
    <property type="molecule type" value="Genomic_DNA"/>
</dbReference>